<accession>Q4JYI4</accession>
<feature type="transmembrane region" description="Helical" evidence="6">
    <location>
        <begin position="413"/>
        <end position="435"/>
    </location>
</feature>
<keyword evidence="5 6" id="KW-0472">Membrane</keyword>
<reference evidence="7" key="1">
    <citation type="journal article" date="2006" name="PLoS Genet.">
        <title>Genetic analysis of the capsular biosynthetic locus from all 90 pneumococcal serotypes.</title>
        <authorList>
            <person name="Bentley S.D."/>
            <person name="Aanensen D.M."/>
            <person name="Mavroidi A."/>
            <person name="Saunders D."/>
            <person name="Rabbinowitsch E."/>
            <person name="Collins M."/>
            <person name="Donohoe K."/>
            <person name="Harris D."/>
            <person name="Murphy L."/>
            <person name="Quail M.A."/>
            <person name="Samuel G."/>
            <person name="Skovsted I.C."/>
            <person name="Kaltoft M.S."/>
            <person name="Barrell B."/>
            <person name="Reeves P.R."/>
            <person name="Parkhill J."/>
            <person name="Spratt B.G."/>
        </authorList>
    </citation>
    <scope>NUCLEOTIDE SEQUENCE</scope>
    <source>
        <strain evidence="7">Eddy nr. 52</strain>
    </source>
</reference>
<protein>
    <submittedName>
        <fullName evidence="7">Flippase Wzx</fullName>
    </submittedName>
</protein>
<feature type="transmembrane region" description="Helical" evidence="6">
    <location>
        <begin position="325"/>
        <end position="343"/>
    </location>
</feature>
<sequence>MECACMKVLKNYAYNLSYQLLIIILPIITTPYVTRIFSSDNLGTYGYFNSIVTYFLLLATLGIGNYGTKEISGNRKAIHQNFWGIYSIQLGASLFSTFLYVIVCLILPAMQNTVAYILGLSLFSKGLDISWLFQGLEDFRKITVRNITVKVIGGTSIFLFVKSASDLYLYVFLLTIFELLGQLSMWVPAREFIGKPHFDWLYAKQHLKPVILLFLPQVAISLYVTLDSTMLGSLASIRDVGIYDQSLKLVKILLTLVTSLGSVMLPRVSNLLSSGDHKAVNKMHEISFLIYNLVIFPIMAGMLIVNDDFVTFFLGQDFQEARYAIAIMIFRMFFIGWTNIMGIQILIPHNKNKEFMLSTIIPAIVSVGLNLLLLPKLGYIGAAIVSVLTEALVWAIQLYYTRTYLKDVPIIRTMIKIILASAIMYSVLLVSKTYIHFSPTINVLVFVVLGGIIYLFSVLSLKVIDVIELKQVIRKN</sequence>
<feature type="transmembrane region" description="Helical" evidence="6">
    <location>
        <begin position="355"/>
        <end position="373"/>
    </location>
</feature>
<dbReference type="CDD" id="cd13128">
    <property type="entry name" value="MATE_Wzx_like"/>
    <property type="match status" value="1"/>
</dbReference>
<organism evidence="7">
    <name type="scientific">Streptococcus pneumoniae</name>
    <dbReference type="NCBI Taxonomy" id="1313"/>
    <lineage>
        <taxon>Bacteria</taxon>
        <taxon>Bacillati</taxon>
        <taxon>Bacillota</taxon>
        <taxon>Bacilli</taxon>
        <taxon>Lactobacillales</taxon>
        <taxon>Streptococcaceae</taxon>
        <taxon>Streptococcus</taxon>
    </lineage>
</organism>
<evidence type="ECO:0000256" key="4">
    <source>
        <dbReference type="ARBA" id="ARBA00022989"/>
    </source>
</evidence>
<feature type="transmembrane region" description="Helical" evidence="6">
    <location>
        <begin position="85"/>
        <end position="108"/>
    </location>
</feature>
<feature type="transmembrane region" description="Helical" evidence="6">
    <location>
        <begin position="12"/>
        <end position="33"/>
    </location>
</feature>
<gene>
    <name evidence="7" type="primary">wzx</name>
    <name evidence="7" type="ORF">SPC47F_0014</name>
</gene>
<name>Q4JYI4_STREE</name>
<evidence type="ECO:0000256" key="5">
    <source>
        <dbReference type="ARBA" id="ARBA00023136"/>
    </source>
</evidence>
<dbReference type="Pfam" id="PF01943">
    <property type="entry name" value="Polysacc_synt"/>
    <property type="match status" value="1"/>
</dbReference>
<keyword evidence="4 6" id="KW-1133">Transmembrane helix</keyword>
<evidence type="ECO:0000256" key="1">
    <source>
        <dbReference type="ARBA" id="ARBA00004651"/>
    </source>
</evidence>
<feature type="transmembrane region" description="Helical" evidence="6">
    <location>
        <begin position="246"/>
        <end position="265"/>
    </location>
</feature>
<comment type="subcellular location">
    <subcellularLocation>
        <location evidence="1">Cell membrane</location>
        <topology evidence="1">Multi-pass membrane protein</topology>
    </subcellularLocation>
</comment>
<feature type="transmembrane region" description="Helical" evidence="6">
    <location>
        <begin position="45"/>
        <end position="64"/>
    </location>
</feature>
<feature type="transmembrane region" description="Helical" evidence="6">
    <location>
        <begin position="210"/>
        <end position="226"/>
    </location>
</feature>
<dbReference type="InterPro" id="IPR050833">
    <property type="entry name" value="Poly_Biosynth_Transport"/>
</dbReference>
<evidence type="ECO:0000256" key="3">
    <source>
        <dbReference type="ARBA" id="ARBA00022692"/>
    </source>
</evidence>
<feature type="transmembrane region" description="Helical" evidence="6">
    <location>
        <begin position="379"/>
        <end position="401"/>
    </location>
</feature>
<evidence type="ECO:0000313" key="7">
    <source>
        <dbReference type="EMBL" id="CAI34661.1"/>
    </source>
</evidence>
<proteinExistence type="predicted"/>
<keyword evidence="2" id="KW-1003">Cell membrane</keyword>
<dbReference type="EMBL" id="CR931721">
    <property type="protein sequence ID" value="CAI34661.1"/>
    <property type="molecule type" value="Genomic_DNA"/>
</dbReference>
<feature type="transmembrane region" description="Helical" evidence="6">
    <location>
        <begin position="167"/>
        <end position="189"/>
    </location>
</feature>
<dbReference type="PANTHER" id="PTHR30250:SF11">
    <property type="entry name" value="O-ANTIGEN TRANSPORTER-RELATED"/>
    <property type="match status" value="1"/>
</dbReference>
<dbReference type="GO" id="GO:0005886">
    <property type="term" value="C:plasma membrane"/>
    <property type="evidence" value="ECO:0007669"/>
    <property type="project" value="UniProtKB-SubCell"/>
</dbReference>
<dbReference type="AlphaFoldDB" id="Q4JYI4"/>
<evidence type="ECO:0000256" key="6">
    <source>
        <dbReference type="SAM" id="Phobius"/>
    </source>
</evidence>
<feature type="transmembrane region" description="Helical" evidence="6">
    <location>
        <begin position="441"/>
        <end position="464"/>
    </location>
</feature>
<evidence type="ECO:0000256" key="2">
    <source>
        <dbReference type="ARBA" id="ARBA00022475"/>
    </source>
</evidence>
<keyword evidence="3 6" id="KW-0812">Transmembrane</keyword>
<dbReference type="PANTHER" id="PTHR30250">
    <property type="entry name" value="PST FAMILY PREDICTED COLANIC ACID TRANSPORTER"/>
    <property type="match status" value="1"/>
</dbReference>
<feature type="transmembrane region" description="Helical" evidence="6">
    <location>
        <begin position="286"/>
        <end position="305"/>
    </location>
</feature>
<dbReference type="InterPro" id="IPR002797">
    <property type="entry name" value="Polysacc_synth"/>
</dbReference>